<sequence>MKLKLLCFWGLFLLLCSCVENKTIYYCGSEQNEVYQLLKSEGFKLIIFDSPEVMIENATNGSGAVIVCDTYPMCPLEITQETYKLAQQKKIRLYLEYPDKLPDLCVEKETFHASLERGVITSDKLMNLEPMDIIGVNDCYTRVAKVNDPLIVLARVAGFDQAEYGIEDVESYPLLCEKDNILVAFTKLSNFRTGRYEPLGAWQSVWKYIISFVTNDSDFTFSTEWPSDVRPTYSREQSLPADAGKDMISRGLEWFFNGRFFIDPSWKKLQLERQGDGLMPVARALPADSKVGNGSMGILEGHASNIYYDGEQDFRYWLRADVQGEVAFALAAGGKSLNNSTYEEVSKNLMEYVLKKSAFRAGKRIDPSSPVYGLIGWSDTHPYVFYADDNARLVLGLIGASAFMDYDRWNKEIIENILANFRLSNVNGFFGNGGRLEEPQILEKGWQYYAKRPELVNPHPHFESWMWACYLWLYDKTGYQPLLEKAEKAIRLTMENYPEGWKWTNGIQQERARMILPLAWLVQVQDTPEHREWLDQVVSRLLENQQTSGAIREELGNSSTGTFGKAKSNKDYGVTEAPLISHNGDPVADMLYTSNFAFFSLNEAARATGNTQYQEAVEKLSDFLIRIQVKSDRYAHLDGAWYRAFDYNRWDYWASNADHGWGAWSTLTGWIQSWIIGTQVLIEDDTSFWDKTKGVAMKPHMDEVIQTMFGN</sequence>
<dbReference type="EMBL" id="AQHW01000009">
    <property type="protein sequence ID" value="KKB58254.1"/>
    <property type="molecule type" value="Genomic_DNA"/>
</dbReference>
<evidence type="ECO:0000256" key="1">
    <source>
        <dbReference type="SAM" id="SignalP"/>
    </source>
</evidence>
<dbReference type="PROSITE" id="PS51257">
    <property type="entry name" value="PROKAR_LIPOPROTEIN"/>
    <property type="match status" value="1"/>
</dbReference>
<dbReference type="InterPro" id="IPR008928">
    <property type="entry name" value="6-hairpin_glycosidase_sf"/>
</dbReference>
<feature type="signal peptide" evidence="1">
    <location>
        <begin position="1"/>
        <end position="22"/>
    </location>
</feature>
<dbReference type="AlphaFoldDB" id="A0A0F5JKM3"/>
<feature type="chain" id="PRO_5002490529" description="Alpha-L-rhamnosidase six-hairpin glycosidase domain-containing protein" evidence="1">
    <location>
        <begin position="23"/>
        <end position="711"/>
    </location>
</feature>
<accession>A0A0F5JKM3</accession>
<name>A0A0F5JKM3_9BACT</name>
<dbReference type="STRING" id="1203610.HMPREF1536_01129"/>
<evidence type="ECO:0000313" key="3">
    <source>
        <dbReference type="Proteomes" id="UP000033035"/>
    </source>
</evidence>
<proteinExistence type="predicted"/>
<dbReference type="PATRIC" id="fig|1203610.3.peg.1151"/>
<dbReference type="HOGENOM" id="CLU_397242_0_0_10"/>
<dbReference type="SUPFAM" id="SSF48208">
    <property type="entry name" value="Six-hairpin glycosidases"/>
    <property type="match status" value="1"/>
</dbReference>
<evidence type="ECO:0000313" key="2">
    <source>
        <dbReference type="EMBL" id="KKB58254.1"/>
    </source>
</evidence>
<comment type="caution">
    <text evidence="2">The sequence shown here is derived from an EMBL/GenBank/DDBJ whole genome shotgun (WGS) entry which is preliminary data.</text>
</comment>
<dbReference type="GO" id="GO:0005975">
    <property type="term" value="P:carbohydrate metabolic process"/>
    <property type="evidence" value="ECO:0007669"/>
    <property type="project" value="InterPro"/>
</dbReference>
<keyword evidence="1" id="KW-0732">Signal</keyword>
<reference evidence="2 3" key="1">
    <citation type="submission" date="2013-04" db="EMBL/GenBank/DDBJ databases">
        <title>The Genome Sequence of Parabacteroides gordonii DSM 23371.</title>
        <authorList>
            <consortium name="The Broad Institute Genomics Platform"/>
            <person name="Earl A."/>
            <person name="Ward D."/>
            <person name="Feldgarden M."/>
            <person name="Gevers D."/>
            <person name="Martens E."/>
            <person name="Sakamoto M."/>
            <person name="Benno Y."/>
            <person name="Suzuki N."/>
            <person name="Matsunaga N."/>
            <person name="Koshihara K."/>
            <person name="Seki M."/>
            <person name="Komiya H."/>
            <person name="Walker B."/>
            <person name="Young S."/>
            <person name="Zeng Q."/>
            <person name="Gargeya S."/>
            <person name="Fitzgerald M."/>
            <person name="Haas B."/>
            <person name="Abouelleil A."/>
            <person name="Allen A.W."/>
            <person name="Alvarado L."/>
            <person name="Arachchi H.M."/>
            <person name="Berlin A.M."/>
            <person name="Chapman S.B."/>
            <person name="Gainer-Dewar J."/>
            <person name="Goldberg J."/>
            <person name="Griggs A."/>
            <person name="Gujja S."/>
            <person name="Hansen M."/>
            <person name="Howarth C."/>
            <person name="Imamovic A."/>
            <person name="Ireland A."/>
            <person name="Larimer J."/>
            <person name="McCowan C."/>
            <person name="Murphy C."/>
            <person name="Pearson M."/>
            <person name="Poon T.W."/>
            <person name="Priest M."/>
            <person name="Roberts A."/>
            <person name="Saif S."/>
            <person name="Shea T."/>
            <person name="Sisk P."/>
            <person name="Sykes S."/>
            <person name="Wortman J."/>
            <person name="Nusbaum C."/>
            <person name="Birren B."/>
        </authorList>
    </citation>
    <scope>NUCLEOTIDE SEQUENCE [LARGE SCALE GENOMIC DNA]</scope>
    <source>
        <strain evidence="2 3">MS-1</strain>
    </source>
</reference>
<gene>
    <name evidence="2" type="ORF">HMPREF1536_01129</name>
</gene>
<dbReference type="Proteomes" id="UP000033035">
    <property type="component" value="Unassembled WGS sequence"/>
</dbReference>
<organism evidence="2 3">
    <name type="scientific">Parabacteroides gordonii MS-1 = DSM 23371</name>
    <dbReference type="NCBI Taxonomy" id="1203610"/>
    <lineage>
        <taxon>Bacteria</taxon>
        <taxon>Pseudomonadati</taxon>
        <taxon>Bacteroidota</taxon>
        <taxon>Bacteroidia</taxon>
        <taxon>Bacteroidales</taxon>
        <taxon>Tannerellaceae</taxon>
        <taxon>Parabacteroides</taxon>
    </lineage>
</organism>
<protein>
    <recommendedName>
        <fullName evidence="4">Alpha-L-rhamnosidase six-hairpin glycosidase domain-containing protein</fullName>
    </recommendedName>
</protein>
<evidence type="ECO:0008006" key="4">
    <source>
        <dbReference type="Google" id="ProtNLM"/>
    </source>
</evidence>
<keyword evidence="3" id="KW-1185">Reference proteome</keyword>